<evidence type="ECO:0000256" key="6">
    <source>
        <dbReference type="ARBA" id="ARBA00093546"/>
    </source>
</evidence>
<dbReference type="EMBL" id="JACAZI010000008">
    <property type="protein sequence ID" value="KAF7354232.1"/>
    <property type="molecule type" value="Genomic_DNA"/>
</dbReference>
<comment type="subunit">
    <text evidence="6">Self-assembles to form functional amyloid fibrils called rodlets. Self-assembly into fibrillar rodlets occurs spontaneously at hydrophobic:hydrophilic interfaces and the rodlets further associate laterally to form amphipathic monolayers.</text>
</comment>
<proteinExistence type="inferred from homology"/>
<dbReference type="AlphaFoldDB" id="A0A8H6Y9B1"/>
<name>A0A8H6Y9B1_9AGAR</name>
<dbReference type="SMART" id="SM00075">
    <property type="entry name" value="HYDRO"/>
    <property type="match status" value="1"/>
</dbReference>
<evidence type="ECO:0000256" key="5">
    <source>
        <dbReference type="ARBA" id="ARBA00023157"/>
    </source>
</evidence>
<evidence type="ECO:0000313" key="9">
    <source>
        <dbReference type="Proteomes" id="UP000620124"/>
    </source>
</evidence>
<dbReference type="Pfam" id="PF01185">
    <property type="entry name" value="Hydrophobin"/>
    <property type="match status" value="1"/>
</dbReference>
<dbReference type="Proteomes" id="UP000620124">
    <property type="component" value="Unassembled WGS sequence"/>
</dbReference>
<sequence>MPNGSPPPVTPPTPPQCCASVVSFTSSSLLRQSARHIFLPFVGRLVTSLLTGINVPIGLSCSPITVVGNNYGGTTATCEAPKAGWVGLIALNCLEKRHKY</sequence>
<dbReference type="InterPro" id="IPR001338">
    <property type="entry name" value="Class_I_Hydrophobin"/>
</dbReference>
<reference evidence="8" key="1">
    <citation type="submission" date="2020-05" db="EMBL/GenBank/DDBJ databases">
        <title>Mycena genomes resolve the evolution of fungal bioluminescence.</title>
        <authorList>
            <person name="Tsai I.J."/>
        </authorList>
    </citation>
    <scope>NUCLEOTIDE SEQUENCE</scope>
    <source>
        <strain evidence="8">CCC161011</strain>
    </source>
</reference>
<keyword evidence="3 7" id="KW-0134">Cell wall</keyword>
<evidence type="ECO:0000313" key="8">
    <source>
        <dbReference type="EMBL" id="KAF7354232.1"/>
    </source>
</evidence>
<comment type="similarity">
    <text evidence="2 7">Belongs to the fungal hydrophobin family.</text>
</comment>
<evidence type="ECO:0000256" key="4">
    <source>
        <dbReference type="ARBA" id="ARBA00022525"/>
    </source>
</evidence>
<keyword evidence="7" id="KW-0732">Signal</keyword>
<evidence type="ECO:0000256" key="2">
    <source>
        <dbReference type="ARBA" id="ARBA00010446"/>
    </source>
</evidence>
<protein>
    <recommendedName>
        <fullName evidence="7">Hydrophobin</fullName>
    </recommendedName>
</protein>
<accession>A0A8H6Y9B1</accession>
<comment type="subcellular location">
    <subcellularLocation>
        <location evidence="1 7">Secreted</location>
        <location evidence="1 7">Cell wall</location>
    </subcellularLocation>
</comment>
<dbReference type="GO" id="GO:0009277">
    <property type="term" value="C:fungal-type cell wall"/>
    <property type="evidence" value="ECO:0007669"/>
    <property type="project" value="InterPro"/>
</dbReference>
<gene>
    <name evidence="8" type="ORF">MVEN_01111000</name>
</gene>
<dbReference type="GO" id="GO:0005199">
    <property type="term" value="F:structural constituent of cell wall"/>
    <property type="evidence" value="ECO:0007669"/>
    <property type="project" value="InterPro"/>
</dbReference>
<comment type="caution">
    <text evidence="8">The sequence shown here is derived from an EMBL/GenBank/DDBJ whole genome shotgun (WGS) entry which is preliminary data.</text>
</comment>
<organism evidence="8 9">
    <name type="scientific">Mycena venus</name>
    <dbReference type="NCBI Taxonomy" id="2733690"/>
    <lineage>
        <taxon>Eukaryota</taxon>
        <taxon>Fungi</taxon>
        <taxon>Dikarya</taxon>
        <taxon>Basidiomycota</taxon>
        <taxon>Agaricomycotina</taxon>
        <taxon>Agaricomycetes</taxon>
        <taxon>Agaricomycetidae</taxon>
        <taxon>Agaricales</taxon>
        <taxon>Marasmiineae</taxon>
        <taxon>Mycenaceae</taxon>
        <taxon>Mycena</taxon>
    </lineage>
</organism>
<dbReference type="OrthoDB" id="4225815at2759"/>
<evidence type="ECO:0000256" key="3">
    <source>
        <dbReference type="ARBA" id="ARBA00022512"/>
    </source>
</evidence>
<evidence type="ECO:0000256" key="1">
    <source>
        <dbReference type="ARBA" id="ARBA00004191"/>
    </source>
</evidence>
<keyword evidence="4 7" id="KW-0964">Secreted</keyword>
<keyword evidence="9" id="KW-1185">Reference proteome</keyword>
<evidence type="ECO:0000256" key="7">
    <source>
        <dbReference type="RuleBase" id="RU365009"/>
    </source>
</evidence>
<keyword evidence="5 7" id="KW-1015">Disulfide bond</keyword>
<dbReference type="CDD" id="cd23507">
    <property type="entry name" value="hydrophobin_I"/>
    <property type="match status" value="1"/>
</dbReference>